<dbReference type="InterPro" id="IPR027396">
    <property type="entry name" value="DsrEFH-like"/>
</dbReference>
<evidence type="ECO:0000313" key="2">
    <source>
        <dbReference type="Proteomes" id="UP001597463"/>
    </source>
</evidence>
<dbReference type="EMBL" id="JBHUMV010000006">
    <property type="protein sequence ID" value="MFD2755257.1"/>
    <property type="molecule type" value="Genomic_DNA"/>
</dbReference>
<proteinExistence type="predicted"/>
<evidence type="ECO:0008006" key="3">
    <source>
        <dbReference type="Google" id="ProtNLM"/>
    </source>
</evidence>
<name>A0ABW5US45_9BURK</name>
<protein>
    <recommendedName>
        <fullName evidence="3">DsrE family protein</fullName>
    </recommendedName>
</protein>
<organism evidence="1 2">
    <name type="scientific">Comamonas terrae</name>
    <dbReference type="NCBI Taxonomy" id="673548"/>
    <lineage>
        <taxon>Bacteria</taxon>
        <taxon>Pseudomonadati</taxon>
        <taxon>Pseudomonadota</taxon>
        <taxon>Betaproteobacteria</taxon>
        <taxon>Burkholderiales</taxon>
        <taxon>Comamonadaceae</taxon>
        <taxon>Comamonas</taxon>
    </lineage>
</organism>
<gene>
    <name evidence="1" type="ORF">ACFSW6_14260</name>
</gene>
<dbReference type="RefSeq" id="WP_066478387.1">
    <property type="nucleotide sequence ID" value="NZ_BCNT01000008.1"/>
</dbReference>
<evidence type="ECO:0000313" key="1">
    <source>
        <dbReference type="EMBL" id="MFD2755257.1"/>
    </source>
</evidence>
<dbReference type="SUPFAM" id="SSF75169">
    <property type="entry name" value="DsrEFH-like"/>
    <property type="match status" value="1"/>
</dbReference>
<keyword evidence="2" id="KW-1185">Reference proteome</keyword>
<dbReference type="Gene3D" id="3.40.1260.10">
    <property type="entry name" value="DsrEFH-like"/>
    <property type="match status" value="1"/>
</dbReference>
<comment type="caution">
    <text evidence="1">The sequence shown here is derived from an EMBL/GenBank/DDBJ whole genome shotgun (WGS) entry which is preliminary data.</text>
</comment>
<sequence length="120" mass="12974">MPTMPDWNTLFPARPAAPPLRIALHAPTPASLERAQSNLRNLLASQPHAEIWIVANAQAVRAAVQAPEALGEQARARMLLCPNTLQNMGLAPAPGMHVLPQGAVESLVLMQQQGWAYIRC</sequence>
<dbReference type="Proteomes" id="UP001597463">
    <property type="component" value="Unassembled WGS sequence"/>
</dbReference>
<accession>A0ABW5US45</accession>
<reference evidence="2" key="1">
    <citation type="journal article" date="2019" name="Int. J. Syst. Evol. Microbiol.">
        <title>The Global Catalogue of Microorganisms (GCM) 10K type strain sequencing project: providing services to taxonomists for standard genome sequencing and annotation.</title>
        <authorList>
            <consortium name="The Broad Institute Genomics Platform"/>
            <consortium name="The Broad Institute Genome Sequencing Center for Infectious Disease"/>
            <person name="Wu L."/>
            <person name="Ma J."/>
        </authorList>
    </citation>
    <scope>NUCLEOTIDE SEQUENCE [LARGE SCALE GENOMIC DNA]</scope>
    <source>
        <strain evidence="2">TISTR 1906</strain>
    </source>
</reference>